<dbReference type="InterPro" id="IPR051558">
    <property type="entry name" value="Metallophosphoesterase_PAP"/>
</dbReference>
<evidence type="ECO:0000256" key="3">
    <source>
        <dbReference type="SAM" id="Phobius"/>
    </source>
</evidence>
<gene>
    <name evidence="5" type="ORF">OJ253_1542</name>
</gene>
<dbReference type="InterPro" id="IPR029052">
    <property type="entry name" value="Metallo-depent_PP-like"/>
</dbReference>
<feature type="signal peptide" evidence="4">
    <location>
        <begin position="1"/>
        <end position="23"/>
    </location>
</feature>
<dbReference type="PANTHER" id="PTHR10161:SF14">
    <property type="entry name" value="TARTRATE-RESISTANT ACID PHOSPHATASE TYPE 5"/>
    <property type="match status" value="1"/>
</dbReference>
<comment type="caution">
    <text evidence="5">The sequence shown here is derived from an EMBL/GenBank/DDBJ whole genome shotgun (WGS) entry which is preliminary data.</text>
</comment>
<keyword evidence="3" id="KW-1133">Transmembrane helix</keyword>
<evidence type="ECO:0000313" key="5">
    <source>
        <dbReference type="EMBL" id="KAJ1609435.1"/>
    </source>
</evidence>
<sequence length="338" mass="37533">MRALLLAFGIVLCIFASYVRVNGELYFASLSNYGCSGNQKRMAAALKAQAEKTPFSLMVSPGDNFPGGIDFKNCFENVYSEKSLQVPLFVSMGQADWDNGNAHALLTRNNVTYDSNNDIFPRFSFPNYFYHYVAHYTDTSNILSRRDGTVLFVFIDTFILSSSFPDHKVSEQAFQNLNATLHYGNKHHDFTIVVGNKYLASSYSIDSSLKKVQQLILDTNVELVISGNSRGTYNSTIEKTTFLNCDSYCLFKVDGNKMVPYTIHHGEQMELSPITTQLPSPLSLQGIAGDELPALEVVELSFKKGAKHLSRDAFLKIVGTVGIMILAACMGSLIVNRK</sequence>
<evidence type="ECO:0000256" key="1">
    <source>
        <dbReference type="ARBA" id="ARBA00022729"/>
    </source>
</evidence>
<name>A0A9D5DM91_9CRYT</name>
<proteinExistence type="predicted"/>
<keyword evidence="3" id="KW-0812">Transmembrane</keyword>
<keyword evidence="2" id="KW-0378">Hydrolase</keyword>
<keyword evidence="3" id="KW-0472">Membrane</keyword>
<dbReference type="Gene3D" id="3.60.21.10">
    <property type="match status" value="1"/>
</dbReference>
<feature type="transmembrane region" description="Helical" evidence="3">
    <location>
        <begin position="313"/>
        <end position="335"/>
    </location>
</feature>
<dbReference type="Proteomes" id="UP001067231">
    <property type="component" value="Unassembled WGS sequence"/>
</dbReference>
<feature type="chain" id="PRO_5039556041" evidence="4">
    <location>
        <begin position="24"/>
        <end position="338"/>
    </location>
</feature>
<dbReference type="AlphaFoldDB" id="A0A9D5DM91"/>
<dbReference type="OrthoDB" id="411211at2759"/>
<dbReference type="SUPFAM" id="SSF56300">
    <property type="entry name" value="Metallo-dependent phosphatases"/>
    <property type="match status" value="1"/>
</dbReference>
<evidence type="ECO:0000256" key="2">
    <source>
        <dbReference type="ARBA" id="ARBA00022801"/>
    </source>
</evidence>
<reference evidence="5" key="1">
    <citation type="submission" date="2022-10" db="EMBL/GenBank/DDBJ databases">
        <title>Adaptive evolution leads to modifications in subtelomeric GC content in a zoonotic Cryptosporidium species.</title>
        <authorList>
            <person name="Li J."/>
            <person name="Feng Y."/>
            <person name="Xiao L."/>
        </authorList>
    </citation>
    <scope>NUCLEOTIDE SEQUENCE</scope>
    <source>
        <strain evidence="5">33844</strain>
    </source>
</reference>
<evidence type="ECO:0000256" key="4">
    <source>
        <dbReference type="SAM" id="SignalP"/>
    </source>
</evidence>
<accession>A0A9D5DM91</accession>
<keyword evidence="1 4" id="KW-0732">Signal</keyword>
<dbReference type="GO" id="GO:0016787">
    <property type="term" value="F:hydrolase activity"/>
    <property type="evidence" value="ECO:0007669"/>
    <property type="project" value="UniProtKB-KW"/>
</dbReference>
<dbReference type="EMBL" id="JAPCXC010000034">
    <property type="protein sequence ID" value="KAJ1609435.1"/>
    <property type="molecule type" value="Genomic_DNA"/>
</dbReference>
<protein>
    <submittedName>
        <fullName evidence="5">Conserved acid phosphatase</fullName>
    </submittedName>
</protein>
<organism evidence="5">
    <name type="scientific">Cryptosporidium canis</name>
    <dbReference type="NCBI Taxonomy" id="195482"/>
    <lineage>
        <taxon>Eukaryota</taxon>
        <taxon>Sar</taxon>
        <taxon>Alveolata</taxon>
        <taxon>Apicomplexa</taxon>
        <taxon>Conoidasida</taxon>
        <taxon>Coccidia</taxon>
        <taxon>Eucoccidiorida</taxon>
        <taxon>Eimeriorina</taxon>
        <taxon>Cryptosporidiidae</taxon>
        <taxon>Cryptosporidium</taxon>
    </lineage>
</organism>
<dbReference type="PANTHER" id="PTHR10161">
    <property type="entry name" value="TARTRATE-RESISTANT ACID PHOSPHATASE TYPE 5"/>
    <property type="match status" value="1"/>
</dbReference>